<sequence length="183" mass="20405">STPKNQEAKRLDVFGRKIYSMASLQVRVANHQALFGHYDFNIWQSMAKFMDVLPEEPRKELLAILGEGRPVARLALQVASDAADFVAQTMALVILMRQDSLLQLLGLSMEVQQSIQDLPFEGLALFSQQMDSKLPGLKDSRATLRSLGLYMLGLARKRFKLQPPPQLWEPTSVGALLQKGPGL</sequence>
<dbReference type="EMBL" id="KB526358">
    <property type="protein sequence ID" value="EMP36118.1"/>
    <property type="molecule type" value="Genomic_DNA"/>
</dbReference>
<protein>
    <submittedName>
        <fullName evidence="1">Uncharacterized protein</fullName>
    </submittedName>
</protein>
<evidence type="ECO:0000313" key="1">
    <source>
        <dbReference type="EMBL" id="EMP36118.1"/>
    </source>
</evidence>
<accession>M7BVJ8</accession>
<evidence type="ECO:0000313" key="2">
    <source>
        <dbReference type="Proteomes" id="UP000031443"/>
    </source>
</evidence>
<proteinExistence type="predicted"/>
<dbReference type="Gene3D" id="1.10.287.3160">
    <property type="match status" value="1"/>
</dbReference>
<dbReference type="Proteomes" id="UP000031443">
    <property type="component" value="Unassembled WGS sequence"/>
</dbReference>
<keyword evidence="2" id="KW-1185">Reference proteome</keyword>
<organism evidence="1 2">
    <name type="scientific">Chelonia mydas</name>
    <name type="common">Green sea-turtle</name>
    <name type="synonym">Chelonia agassizi</name>
    <dbReference type="NCBI Taxonomy" id="8469"/>
    <lineage>
        <taxon>Eukaryota</taxon>
        <taxon>Metazoa</taxon>
        <taxon>Chordata</taxon>
        <taxon>Craniata</taxon>
        <taxon>Vertebrata</taxon>
        <taxon>Euteleostomi</taxon>
        <taxon>Archelosauria</taxon>
        <taxon>Testudinata</taxon>
        <taxon>Testudines</taxon>
        <taxon>Cryptodira</taxon>
        <taxon>Durocryptodira</taxon>
        <taxon>Americhelydia</taxon>
        <taxon>Chelonioidea</taxon>
        <taxon>Cheloniidae</taxon>
        <taxon>Chelonia</taxon>
    </lineage>
</organism>
<reference evidence="2" key="1">
    <citation type="journal article" date="2013" name="Nat. Genet.">
        <title>The draft genomes of soft-shell turtle and green sea turtle yield insights into the development and evolution of the turtle-specific body plan.</title>
        <authorList>
            <person name="Wang Z."/>
            <person name="Pascual-Anaya J."/>
            <person name="Zadissa A."/>
            <person name="Li W."/>
            <person name="Niimura Y."/>
            <person name="Huang Z."/>
            <person name="Li C."/>
            <person name="White S."/>
            <person name="Xiong Z."/>
            <person name="Fang D."/>
            <person name="Wang B."/>
            <person name="Ming Y."/>
            <person name="Chen Y."/>
            <person name="Zheng Y."/>
            <person name="Kuraku S."/>
            <person name="Pignatelli M."/>
            <person name="Herrero J."/>
            <person name="Beal K."/>
            <person name="Nozawa M."/>
            <person name="Li Q."/>
            <person name="Wang J."/>
            <person name="Zhang H."/>
            <person name="Yu L."/>
            <person name="Shigenobu S."/>
            <person name="Wang J."/>
            <person name="Liu J."/>
            <person name="Flicek P."/>
            <person name="Searle S."/>
            <person name="Wang J."/>
            <person name="Kuratani S."/>
            <person name="Yin Y."/>
            <person name="Aken B."/>
            <person name="Zhang G."/>
            <person name="Irie N."/>
        </authorList>
    </citation>
    <scope>NUCLEOTIDE SEQUENCE [LARGE SCALE GENOMIC DNA]</scope>
</reference>
<feature type="non-terminal residue" evidence="1">
    <location>
        <position position="1"/>
    </location>
</feature>
<gene>
    <name evidence="1" type="ORF">UY3_06693</name>
</gene>
<name>M7BVJ8_CHEMY</name>
<dbReference type="AlphaFoldDB" id="M7BVJ8"/>